<dbReference type="GO" id="GO:0005828">
    <property type="term" value="C:kinetochore microtubule"/>
    <property type="evidence" value="ECO:0007669"/>
    <property type="project" value="TreeGrafter"/>
</dbReference>
<dbReference type="GO" id="GO:0005737">
    <property type="term" value="C:cytoplasm"/>
    <property type="evidence" value="ECO:0007669"/>
    <property type="project" value="TreeGrafter"/>
</dbReference>
<dbReference type="Proteomes" id="UP000183832">
    <property type="component" value="Unassembled WGS sequence"/>
</dbReference>
<dbReference type="InterPro" id="IPR057303">
    <property type="entry name" value="Rod_N"/>
</dbReference>
<keyword evidence="6" id="KW-1185">Reference proteome</keyword>
<reference evidence="5 6" key="1">
    <citation type="submission" date="2015-04" db="EMBL/GenBank/DDBJ databases">
        <authorList>
            <person name="Syromyatnikov M.Y."/>
            <person name="Popov V.N."/>
        </authorList>
    </citation>
    <scope>NUCLEOTIDE SEQUENCE [LARGE SCALE GENOMIC DNA]</scope>
</reference>
<evidence type="ECO:0000313" key="5">
    <source>
        <dbReference type="EMBL" id="CRL07888.1"/>
    </source>
</evidence>
<evidence type="ECO:0000259" key="3">
    <source>
        <dbReference type="Pfam" id="PF24516"/>
    </source>
</evidence>
<dbReference type="PANTHER" id="PTHR15688:SF1">
    <property type="entry name" value="KINETOCHORE-ASSOCIATED PROTEIN 1"/>
    <property type="match status" value="1"/>
</dbReference>
<proteinExistence type="predicted"/>
<organism evidence="5 6">
    <name type="scientific">Clunio marinus</name>
    <dbReference type="NCBI Taxonomy" id="568069"/>
    <lineage>
        <taxon>Eukaryota</taxon>
        <taxon>Metazoa</taxon>
        <taxon>Ecdysozoa</taxon>
        <taxon>Arthropoda</taxon>
        <taxon>Hexapoda</taxon>
        <taxon>Insecta</taxon>
        <taxon>Pterygota</taxon>
        <taxon>Neoptera</taxon>
        <taxon>Endopterygota</taxon>
        <taxon>Diptera</taxon>
        <taxon>Nematocera</taxon>
        <taxon>Chironomoidea</taxon>
        <taxon>Chironomidae</taxon>
        <taxon>Clunio</taxon>
    </lineage>
</organism>
<dbReference type="OrthoDB" id="343783at2759"/>
<dbReference type="Pfam" id="PF24520">
    <property type="entry name" value="ARM_KNTC1_1st"/>
    <property type="match status" value="1"/>
</dbReference>
<dbReference type="InterPro" id="IPR019527">
    <property type="entry name" value="RZZ-complex_KNTC1/ROD_C"/>
</dbReference>
<feature type="domain" description="KNTC1 first ARM-repeats" evidence="4">
    <location>
        <begin position="222"/>
        <end position="451"/>
    </location>
</feature>
<evidence type="ECO:0000259" key="1">
    <source>
        <dbReference type="Pfam" id="PF10493"/>
    </source>
</evidence>
<accession>A0A1J1J668</accession>
<evidence type="ECO:0000259" key="2">
    <source>
        <dbReference type="Pfam" id="PF24504"/>
    </source>
</evidence>
<name>A0A1J1J668_9DIPT</name>
<evidence type="ECO:0000259" key="4">
    <source>
        <dbReference type="Pfam" id="PF24520"/>
    </source>
</evidence>
<feature type="domain" description="Rod N-terminal" evidence="2">
    <location>
        <begin position="14"/>
        <end position="216"/>
    </location>
</feature>
<dbReference type="GO" id="GO:1903394">
    <property type="term" value="P:protein localization to kinetochore involved in kinetochore assembly"/>
    <property type="evidence" value="ECO:0007669"/>
    <property type="project" value="TreeGrafter"/>
</dbReference>
<dbReference type="Pfam" id="PF24504">
    <property type="entry name" value="Rod_N"/>
    <property type="match status" value="1"/>
</dbReference>
<dbReference type="GO" id="GO:0031267">
    <property type="term" value="F:small GTPase binding"/>
    <property type="evidence" value="ECO:0007669"/>
    <property type="project" value="TreeGrafter"/>
</dbReference>
<dbReference type="InterPro" id="IPR052802">
    <property type="entry name" value="KNTC1"/>
</dbReference>
<feature type="domain" description="RZZ complex subunit KNTC1/ROD C-terminal" evidence="1">
    <location>
        <begin position="1364"/>
        <end position="1907"/>
    </location>
</feature>
<dbReference type="GO" id="GO:0000070">
    <property type="term" value="P:mitotic sister chromatid segregation"/>
    <property type="evidence" value="ECO:0007669"/>
    <property type="project" value="TreeGrafter"/>
</dbReference>
<dbReference type="GO" id="GO:0007094">
    <property type="term" value="P:mitotic spindle assembly checkpoint signaling"/>
    <property type="evidence" value="ECO:0007669"/>
    <property type="project" value="TreeGrafter"/>
</dbReference>
<feature type="domain" description="KNTC1 second ARM-repeats" evidence="3">
    <location>
        <begin position="567"/>
        <end position="705"/>
    </location>
</feature>
<dbReference type="GO" id="GO:1990423">
    <property type="term" value="C:RZZ complex"/>
    <property type="evidence" value="ECO:0007669"/>
    <property type="project" value="TreeGrafter"/>
</dbReference>
<dbReference type="InterPro" id="IPR055403">
    <property type="entry name" value="ARM_KNTC1_1st"/>
</dbReference>
<evidence type="ECO:0000313" key="6">
    <source>
        <dbReference type="Proteomes" id="UP000183832"/>
    </source>
</evidence>
<gene>
    <name evidence="5" type="ORF">CLUMA_CG021025</name>
</gene>
<protein>
    <submittedName>
        <fullName evidence="5">CLUMA_CG021025, isoform A</fullName>
    </submittedName>
</protein>
<dbReference type="Pfam" id="PF24516">
    <property type="entry name" value="ARM_KNTC1_2nd"/>
    <property type="match status" value="1"/>
</dbReference>
<dbReference type="InterPro" id="IPR055404">
    <property type="entry name" value="ARM_KNTC1_2nd"/>
</dbReference>
<dbReference type="STRING" id="568069.A0A1J1J668"/>
<dbReference type="Pfam" id="PF10493">
    <property type="entry name" value="Rod_C"/>
    <property type="match status" value="1"/>
</dbReference>
<sequence length="1914" mass="223585">MWCKFDTSSFENETIGNSFAINGIIKISNEEHSKRNPKINAQSQSNRTLIAVDKSLILLDNESESKFFSFESEIDCFAVSKSDDIKCIKKIFNLENYIIGLNDDGQLIEICPFTKTIYKIRNKWNDAPIEDMRMLEANDEYIELLVLSAITSQNERLMKIVEFPSMNIKSELTIPGMSWLVTQQKSSVNLYFIAGIVNEDNYIQTIEIRNITETDPEDRYNKLLLRGHFEQAEEHAKEFELSLEPLHEARVRRSLNILKGVKSSSELFSKEFDKLMSHLSLIENKEFLVSIRLNEIPNRSSMTVFLTFLLNNIDTNEFQSPTNEINELLLRLETLRLIDPDECNMQWEKFLYNADMGRVAMDHFKSDVSLSCIIWSRHASSIMPRLNIKQFKQWLENLPSTVEPFAIIQWLRNFAPCFLQLYSHEMTYLVDWCLKRTHELQFSNSWPEVGLEFINNINGIFKDVKFLFIDIRRAYHQNMEKIQAFVFKLEEMLVLKQSYHLTMSLDEYSKGSIEDTAFRLLQRIQMQNFTRLVNDFLYPIFVEHGSTPEDTIVKYIQFLCTNKSLGYWQERAILSIDLLHNEENRLQSALLVLKVSPVPWSKVVLPLAALGTSSSHPLAKSIYIEYKTQAIKIIKVKYGWPIDYFDLQQDRVKLVFRILKINNPEMIEDVEVLINSSPGVTHEAYFHLIHRLVELGKMDEFNKLIMKITENVDRYDELFESISNSFTSNIDDDQESFRKKNEEEMDHTMEAIKVLFNQLKGKLEDTKISSFEMRLKNLRNIIKVRRLFNIELKLKHLKSKVELEKKFEEGISIIVEEVHKKSSLNGIWCKIDLLGATFNKSRFIGCQKVAWRLNNIYVTCHIVDTLNSSMNEIESKDIESVMEFAILMLSQQIEYFENNIGTSFLYYDPLVFPLAYEFLKKCLIHNDLLFHNSLIEVLSWLSTGRNYYPIDVIETTKKQRILDERIFENSSTTSSAMKLNGKDNHRRESFSIFETIEDKIISTPTQHTTNEHLNPVLRSISNCLRLILFVVKTKKEPFNRFHKYLQNSPNNDIQQIKDNFFGSLEALLKSEQHQPVVKLIHHVVERQKEENVSIIPPMFATTIRKKILKYMLSQKNPEYLRAFRILQADENSEECMNYLRSVLKNSSQKIAFSTFSEMYNKYVGNVGGGADERQNRLKFYYYSELCKYDPNLRFKTNFDSFDINELLQYLENHVLNIELVKKLTKDFGWDYQKVLVQQIKIILQKESLEFELKANVFGKEEVIVKTSVESIRKKLGPYLNDVTNHQLLLIELNSFIREINYYFYEMYLVVFEMIEHCGQLTREQQIQRHILFLLKHKLTEKRRGVDQRESDWWLKLHFNSSGPLPAISKYRLPFKPIMEEALENILNEDLNVDSFEKLIPLIKLHASHANVDPEERVNACAFTAVKNSVLNSKVQFEVNNGAEWNLKPKNNAFLQTILRMVSLLKDKPKQLAILYFYVNHAPNGSDKVEAAYECWKFACCNEDQLKGSKFYDLVEKIKRKYPQLKTQHLLNLYGLSCDDKVMQLIENPRELIQALYQHESILGPQKKEISKLCDEISRLHDIDLLSLQCLLLHKWLAFSNANSNNLSFEEGAHDANETLYEDFINSPTNVDETEFISDENVVRAYYILSSWNGEEAMDFLASELGSSKTSSENQLQLYETFAKLIDDKNEAYMDLVNTDQYLHIKCCHLLKQLGFQMKPEVFKDTDKLKLLKKVWVSHFNNIKGLEVMSFICLGFNIHLAQIWNGILKQMVSLKMVQQLSILVEILSTKSQLLHLSSLKSAWECVIKDPLLHATKVRSYEQNVKLSKALILLQRCPVSTFLCLEEFIELLLRLDRPHMAAIFIAFAAEKDRSVFVKMFESFSKHDLRKNIIELEEFGIAPVITQSVLNILQLNN</sequence>
<dbReference type="EMBL" id="CVRI01000074">
    <property type="protein sequence ID" value="CRL07888.1"/>
    <property type="molecule type" value="Genomic_DNA"/>
</dbReference>
<dbReference type="PANTHER" id="PTHR15688">
    <property type="entry name" value="KINETOCHORE-ASSOCIATED PROTEIN 1"/>
    <property type="match status" value="1"/>
</dbReference>